<gene>
    <name evidence="2" type="ORF">NL99_24725</name>
</gene>
<evidence type="ECO:0000313" key="2">
    <source>
        <dbReference type="EMBL" id="EAA8668080.1"/>
    </source>
</evidence>
<accession>A0A7U7L894</accession>
<protein>
    <recommendedName>
        <fullName evidence="3">Fimbrial protein</fullName>
    </recommendedName>
</protein>
<reference evidence="2" key="1">
    <citation type="submission" date="2018-08" db="EMBL/GenBank/DDBJ databases">
        <authorList>
            <consortium name="GenomeTrakr network: Whole genome sequencing for foodborne pathogen traceback"/>
        </authorList>
    </citation>
    <scope>NUCLEOTIDE SEQUENCE [LARGE SCALE GENOMIC DNA]</scope>
    <source>
        <strain evidence="2">FLUFL-367</strain>
    </source>
</reference>
<evidence type="ECO:0008006" key="3">
    <source>
        <dbReference type="Google" id="ProtNLM"/>
    </source>
</evidence>
<proteinExistence type="predicted"/>
<name>A0A7U7L894_SALER</name>
<keyword evidence="1" id="KW-0732">Signal</keyword>
<feature type="chain" id="PRO_5031092286" description="Fimbrial protein" evidence="1">
    <location>
        <begin position="23"/>
        <end position="157"/>
    </location>
</feature>
<evidence type="ECO:0000256" key="1">
    <source>
        <dbReference type="SAM" id="SignalP"/>
    </source>
</evidence>
<dbReference type="AlphaFoldDB" id="A0A7U7L894"/>
<dbReference type="EMBL" id="AAACVH010000063">
    <property type="protein sequence ID" value="EAA8668080.1"/>
    <property type="molecule type" value="Genomic_DNA"/>
</dbReference>
<dbReference type="Proteomes" id="UP000839834">
    <property type="component" value="Unassembled WGS sequence"/>
</dbReference>
<feature type="signal peptide" evidence="1">
    <location>
        <begin position="1"/>
        <end position="22"/>
    </location>
</feature>
<comment type="caution">
    <text evidence="2">The sequence shown here is derived from an EMBL/GenBank/DDBJ whole genome shotgun (WGS) entry which is preliminary data.</text>
</comment>
<sequence length="157" mass="15523">MKKLIIAAGIAAATMASFGASATDYTSYASVNTVVTGDSGFSITTVDKTLDSTSFKASAAELGQFVVKVPTGATAVSLSDIHAHDYPNGYVVKITGGGSECIATVGAAGATTLKGGACDITGVSGSVTLDATNNAAFVGDVIPGTKTLTVKFTSTVN</sequence>
<organism evidence="2">
    <name type="scientific">Salmonella enterica</name>
    <name type="common">Salmonella choleraesuis</name>
    <dbReference type="NCBI Taxonomy" id="28901"/>
    <lineage>
        <taxon>Bacteria</taxon>
        <taxon>Pseudomonadati</taxon>
        <taxon>Pseudomonadota</taxon>
        <taxon>Gammaproteobacteria</taxon>
        <taxon>Enterobacterales</taxon>
        <taxon>Enterobacteriaceae</taxon>
        <taxon>Salmonella</taxon>
    </lineage>
</organism>